<dbReference type="PANTHER" id="PTHR31126:SF1">
    <property type="entry name" value="TYROSINE SPECIFIC PROTEIN PHOSPHATASES DOMAIN-CONTAINING PROTEIN"/>
    <property type="match status" value="1"/>
</dbReference>
<dbReference type="AlphaFoldDB" id="A0A4V2L2B0"/>
<dbReference type="Proteomes" id="UP000292648">
    <property type="component" value="Unassembled WGS sequence"/>
</dbReference>
<dbReference type="PROSITE" id="PS00383">
    <property type="entry name" value="TYR_PHOSPHATASE_1"/>
    <property type="match status" value="1"/>
</dbReference>
<protein>
    <submittedName>
        <fullName evidence="2">Tyrosine-protein phosphatase</fullName>
    </submittedName>
</protein>
<dbReference type="Gene3D" id="3.90.190.10">
    <property type="entry name" value="Protein tyrosine phosphatase superfamily"/>
    <property type="match status" value="1"/>
</dbReference>
<dbReference type="InterPro" id="IPR016130">
    <property type="entry name" value="Tyr_Pase_AS"/>
</dbReference>
<dbReference type="InterPro" id="IPR029021">
    <property type="entry name" value="Prot-tyrosine_phosphatase-like"/>
</dbReference>
<organism evidence="2 3">
    <name type="scientific">Lactiplantibacillus paraplantarum</name>
    <dbReference type="NCBI Taxonomy" id="60520"/>
    <lineage>
        <taxon>Bacteria</taxon>
        <taxon>Bacillati</taxon>
        <taxon>Bacillota</taxon>
        <taxon>Bacilli</taxon>
        <taxon>Lactobacillales</taxon>
        <taxon>Lactobacillaceae</taxon>
        <taxon>Lactiplantibacillus</taxon>
    </lineage>
</organism>
<dbReference type="InterPro" id="IPR026893">
    <property type="entry name" value="Tyr/Ser_Pase_IphP-type"/>
</dbReference>
<dbReference type="PANTHER" id="PTHR31126">
    <property type="entry name" value="TYROSINE-PROTEIN PHOSPHATASE"/>
    <property type="match status" value="1"/>
</dbReference>
<dbReference type="GO" id="GO:0004721">
    <property type="term" value="F:phosphoprotein phosphatase activity"/>
    <property type="evidence" value="ECO:0007669"/>
    <property type="project" value="InterPro"/>
</dbReference>
<dbReference type="EMBL" id="SEHH01000006">
    <property type="protein sequence ID" value="TBX52938.1"/>
    <property type="molecule type" value="Genomic_DNA"/>
</dbReference>
<comment type="similarity">
    <text evidence="1">Belongs to the protein-tyrosine phosphatase family.</text>
</comment>
<comment type="caution">
    <text evidence="2">The sequence shown here is derived from an EMBL/GenBank/DDBJ whole genome shotgun (WGS) entry which is preliminary data.</text>
</comment>
<accession>A0A4V2L2B0</accession>
<dbReference type="CDD" id="cd14529">
    <property type="entry name" value="TpbA-like"/>
    <property type="match status" value="1"/>
</dbReference>
<evidence type="ECO:0000313" key="3">
    <source>
        <dbReference type="Proteomes" id="UP000292648"/>
    </source>
</evidence>
<proteinExistence type="inferred from homology"/>
<dbReference type="SUPFAM" id="SSF52799">
    <property type="entry name" value="(Phosphotyrosine protein) phosphatases II"/>
    <property type="match status" value="1"/>
</dbReference>
<sequence>MVAITNLRSLGGYRNVHQQVVKDGLIYRSGQLNQLTPAQTQYLATTLGITRIIDMRSADERHQFPDVTWPQVQYQVLDVLAQVMNNDASLQSMVSSTGAVHERMIQLYEQLALDPTARQSYRRFIQLLLVPNQPLVFHCFAGKDRTGVGAALFLKIMAVSDEQIMADYLLTNQAREHANQQILATMASQLTPEQQRAVSQALLVDADYLSHYFEVIRAHYGTFSNYLQAGLELTTKECQQLRQLYLTR</sequence>
<name>A0A4V2L2B0_9LACO</name>
<reference evidence="2 3" key="1">
    <citation type="submission" date="2019-01" db="EMBL/GenBank/DDBJ databases">
        <title>Draft genome sequence of Lactobacillus paraplantarum OSY-TC318, a Producer of the novel lantibiotic Paraplantaracin TC318.</title>
        <authorList>
            <person name="Hussein W.E."/>
            <person name="Huang E."/>
            <person name="Yousef A.E."/>
        </authorList>
    </citation>
    <scope>NUCLEOTIDE SEQUENCE [LARGE SCALE GENOMIC DNA]</scope>
    <source>
        <strain evidence="2 3">OSY-TC318</strain>
    </source>
</reference>
<dbReference type="RefSeq" id="WP_131509126.1">
    <property type="nucleotide sequence ID" value="NZ_CAKMBI010000013.1"/>
</dbReference>
<evidence type="ECO:0000256" key="1">
    <source>
        <dbReference type="ARBA" id="ARBA00009580"/>
    </source>
</evidence>
<evidence type="ECO:0000313" key="2">
    <source>
        <dbReference type="EMBL" id="TBX52938.1"/>
    </source>
</evidence>
<gene>
    <name evidence="2" type="ORF">EUZ87_00435</name>
</gene>
<dbReference type="Pfam" id="PF13350">
    <property type="entry name" value="Y_phosphatase3"/>
    <property type="match status" value="1"/>
</dbReference>